<sequence length="29" mass="3493">MHSPRLFRLISSALQCRFNKNRMSINPFQ</sequence>
<reference evidence="1" key="1">
    <citation type="submission" date="2018-02" db="EMBL/GenBank/DDBJ databases">
        <title>Rhizophora mucronata_Transcriptome.</title>
        <authorList>
            <person name="Meera S.P."/>
            <person name="Sreeshan A."/>
            <person name="Augustine A."/>
        </authorList>
    </citation>
    <scope>NUCLEOTIDE SEQUENCE</scope>
    <source>
        <tissue evidence="1">Leaf</tissue>
    </source>
</reference>
<accession>A0A2P2J716</accession>
<protein>
    <submittedName>
        <fullName evidence="1">Integrator complex subunit 9 homolog isoform X1</fullName>
    </submittedName>
</protein>
<evidence type="ECO:0000313" key="1">
    <source>
        <dbReference type="EMBL" id="MBW89263.1"/>
    </source>
</evidence>
<dbReference type="AlphaFoldDB" id="A0A2P2J716"/>
<name>A0A2P2J716_RHIMU</name>
<proteinExistence type="predicted"/>
<dbReference type="EMBL" id="GGEC01008780">
    <property type="protein sequence ID" value="MBW89263.1"/>
    <property type="molecule type" value="Transcribed_RNA"/>
</dbReference>
<organism evidence="1">
    <name type="scientific">Rhizophora mucronata</name>
    <name type="common">Asiatic mangrove</name>
    <dbReference type="NCBI Taxonomy" id="61149"/>
    <lineage>
        <taxon>Eukaryota</taxon>
        <taxon>Viridiplantae</taxon>
        <taxon>Streptophyta</taxon>
        <taxon>Embryophyta</taxon>
        <taxon>Tracheophyta</taxon>
        <taxon>Spermatophyta</taxon>
        <taxon>Magnoliopsida</taxon>
        <taxon>eudicotyledons</taxon>
        <taxon>Gunneridae</taxon>
        <taxon>Pentapetalae</taxon>
        <taxon>rosids</taxon>
        <taxon>fabids</taxon>
        <taxon>Malpighiales</taxon>
        <taxon>Rhizophoraceae</taxon>
        <taxon>Rhizophora</taxon>
    </lineage>
</organism>